<accession>A0A397ITT8</accession>
<keyword evidence="2" id="KW-1185">Reference proteome</keyword>
<evidence type="ECO:0000313" key="2">
    <source>
        <dbReference type="Proteomes" id="UP000266861"/>
    </source>
</evidence>
<gene>
    <name evidence="1" type="ORF">Glove_196g141</name>
</gene>
<dbReference type="Proteomes" id="UP000266861">
    <property type="component" value="Unassembled WGS sequence"/>
</dbReference>
<proteinExistence type="predicted"/>
<sequence>MISRQNILKSIWKPKKKKNKNNNIIFTKIINNIKSNFMLDFNDKVIEKKVSILAKKDYNLIIRADENFYGKPYYSDAKITMIIEQSGDYLTEDGMCYGKCILLLDIMFIRNNEIEEIEMGIFQWAKKDYNLIIRADENFYGKPYYSDAKITMIIEQSGDYLTEDGMCYGKCILLLDIMFIRNNEIEEIEMGIFQWYDYVANVNKVFSSQNEVEDERHVLGCPYLKLLNSYDLVPLESINRIVHIVPDFNNNKCFFVNNYIF</sequence>
<dbReference type="AlphaFoldDB" id="A0A397ITT8"/>
<dbReference type="EMBL" id="PQFF01000184">
    <property type="protein sequence ID" value="RHZ76524.1"/>
    <property type="molecule type" value="Genomic_DNA"/>
</dbReference>
<dbReference type="OrthoDB" id="2441208at2759"/>
<comment type="caution">
    <text evidence="1">The sequence shown here is derived from an EMBL/GenBank/DDBJ whole genome shotgun (WGS) entry which is preliminary data.</text>
</comment>
<organism evidence="1 2">
    <name type="scientific">Diversispora epigaea</name>
    <dbReference type="NCBI Taxonomy" id="1348612"/>
    <lineage>
        <taxon>Eukaryota</taxon>
        <taxon>Fungi</taxon>
        <taxon>Fungi incertae sedis</taxon>
        <taxon>Mucoromycota</taxon>
        <taxon>Glomeromycotina</taxon>
        <taxon>Glomeromycetes</taxon>
        <taxon>Diversisporales</taxon>
        <taxon>Diversisporaceae</taxon>
        <taxon>Diversispora</taxon>
    </lineage>
</organism>
<name>A0A397ITT8_9GLOM</name>
<reference evidence="1 2" key="1">
    <citation type="submission" date="2018-08" db="EMBL/GenBank/DDBJ databases">
        <title>Genome and evolution of the arbuscular mycorrhizal fungus Diversispora epigaea (formerly Glomus versiforme) and its bacterial endosymbionts.</title>
        <authorList>
            <person name="Sun X."/>
            <person name="Fei Z."/>
            <person name="Harrison M."/>
        </authorList>
    </citation>
    <scope>NUCLEOTIDE SEQUENCE [LARGE SCALE GENOMIC DNA]</scope>
    <source>
        <strain evidence="1 2">IT104</strain>
    </source>
</reference>
<protein>
    <submittedName>
        <fullName evidence="1">Uncharacterized protein</fullName>
    </submittedName>
</protein>
<evidence type="ECO:0000313" key="1">
    <source>
        <dbReference type="EMBL" id="RHZ76524.1"/>
    </source>
</evidence>